<protein>
    <recommendedName>
        <fullName evidence="3">DNA polymerase lambda</fullName>
        <ecNumber evidence="2">2.7.7.7</ecNumber>
    </recommendedName>
</protein>
<evidence type="ECO:0000256" key="1">
    <source>
        <dbReference type="ARBA" id="ARBA00001936"/>
    </source>
</evidence>
<evidence type="ECO:0000259" key="14">
    <source>
        <dbReference type="PROSITE" id="PS50172"/>
    </source>
</evidence>
<keyword evidence="10" id="KW-0234">DNA repair</keyword>
<evidence type="ECO:0000256" key="13">
    <source>
        <dbReference type="SAM" id="MobiDB-lite"/>
    </source>
</evidence>
<evidence type="ECO:0000256" key="6">
    <source>
        <dbReference type="ARBA" id="ARBA00022695"/>
    </source>
</evidence>
<dbReference type="Gene3D" id="3.30.460.10">
    <property type="entry name" value="Beta Polymerase, domain 2"/>
    <property type="match status" value="1"/>
</dbReference>
<feature type="region of interest" description="Disordered" evidence="13">
    <location>
        <begin position="245"/>
        <end position="295"/>
    </location>
</feature>
<evidence type="ECO:0000256" key="8">
    <source>
        <dbReference type="ARBA" id="ARBA00022763"/>
    </source>
</evidence>
<keyword evidence="5" id="KW-0808">Transferase</keyword>
<gene>
    <name evidence="15" type="ORF">IWX46DRAFT_547162</name>
</gene>
<keyword evidence="11" id="KW-0456">Lyase</keyword>
<dbReference type="Gene3D" id="3.30.210.10">
    <property type="entry name" value="DNA polymerase, thumb domain"/>
    <property type="match status" value="1"/>
</dbReference>
<reference evidence="15 16" key="1">
    <citation type="submission" date="2024-04" db="EMBL/GenBank/DDBJ databases">
        <title>Phyllosticta paracitricarpa is synonymous to the EU quarantine fungus P. citricarpa based on phylogenomic analyses.</title>
        <authorList>
            <consortium name="Lawrence Berkeley National Laboratory"/>
            <person name="Van Ingen-Buijs V.A."/>
            <person name="Van Westerhoven A.C."/>
            <person name="Haridas S."/>
            <person name="Skiadas P."/>
            <person name="Martin F."/>
            <person name="Groenewald J.Z."/>
            <person name="Crous P.W."/>
            <person name="Seidl M.F."/>
        </authorList>
    </citation>
    <scope>NUCLEOTIDE SEQUENCE [LARGE SCALE GENOMIC DNA]</scope>
    <source>
        <strain evidence="15 16">CBS 122670</strain>
    </source>
</reference>
<dbReference type="InterPro" id="IPR022312">
    <property type="entry name" value="DNA_pol_X"/>
</dbReference>
<dbReference type="SUPFAM" id="SSF81585">
    <property type="entry name" value="PsbU/PolX domain-like"/>
    <property type="match status" value="1"/>
</dbReference>
<feature type="compositionally biased region" description="Polar residues" evidence="13">
    <location>
        <begin position="34"/>
        <end position="45"/>
    </location>
</feature>
<dbReference type="Gene3D" id="1.10.150.20">
    <property type="entry name" value="5' to 3' exonuclease, C-terminal subdomain"/>
    <property type="match status" value="1"/>
</dbReference>
<dbReference type="EMBL" id="JBBPDW010000009">
    <property type="protein sequence ID" value="KAK7549366.1"/>
    <property type="molecule type" value="Genomic_DNA"/>
</dbReference>
<dbReference type="InterPro" id="IPR029398">
    <property type="entry name" value="PolB_thumb"/>
</dbReference>
<evidence type="ECO:0000256" key="5">
    <source>
        <dbReference type="ARBA" id="ARBA00022679"/>
    </source>
</evidence>
<dbReference type="PROSITE" id="PS50172">
    <property type="entry name" value="BRCT"/>
    <property type="match status" value="1"/>
</dbReference>
<keyword evidence="6" id="KW-0548">Nucleotidyltransferase</keyword>
<dbReference type="InterPro" id="IPR002054">
    <property type="entry name" value="DNA-dir_DNA_pol_X"/>
</dbReference>
<dbReference type="SUPFAM" id="SSF81301">
    <property type="entry name" value="Nucleotidyltransferase"/>
    <property type="match status" value="1"/>
</dbReference>
<feature type="compositionally biased region" description="Basic and acidic residues" evidence="13">
    <location>
        <begin position="276"/>
        <end position="286"/>
    </location>
</feature>
<feature type="compositionally biased region" description="Polar residues" evidence="13">
    <location>
        <begin position="62"/>
        <end position="94"/>
    </location>
</feature>
<evidence type="ECO:0000256" key="10">
    <source>
        <dbReference type="ARBA" id="ARBA00023204"/>
    </source>
</evidence>
<dbReference type="PRINTS" id="PR00870">
    <property type="entry name" value="DNAPOLXBETA"/>
</dbReference>
<comment type="cofactor">
    <cofactor evidence="1">
        <name>Mn(2+)</name>
        <dbReference type="ChEBI" id="CHEBI:29035"/>
    </cofactor>
</comment>
<accession>A0ABR1MJ47</accession>
<feature type="compositionally biased region" description="Acidic residues" evidence="13">
    <location>
        <begin position="353"/>
        <end position="373"/>
    </location>
</feature>
<dbReference type="SUPFAM" id="SSF52113">
    <property type="entry name" value="BRCT domain"/>
    <property type="match status" value="1"/>
</dbReference>
<evidence type="ECO:0000256" key="11">
    <source>
        <dbReference type="ARBA" id="ARBA00023239"/>
    </source>
</evidence>
<name>A0ABR1MJ47_9PEZI</name>
<evidence type="ECO:0000256" key="2">
    <source>
        <dbReference type="ARBA" id="ARBA00012417"/>
    </source>
</evidence>
<evidence type="ECO:0000256" key="9">
    <source>
        <dbReference type="ARBA" id="ARBA00022932"/>
    </source>
</evidence>
<keyword evidence="8" id="KW-0227">DNA damage</keyword>
<feature type="region of interest" description="Disordered" evidence="13">
    <location>
        <begin position="17"/>
        <end position="134"/>
    </location>
</feature>
<feature type="domain" description="BRCT" evidence="14">
    <location>
        <begin position="144"/>
        <end position="244"/>
    </location>
</feature>
<dbReference type="InterPro" id="IPR010996">
    <property type="entry name" value="HHH_MUS81"/>
</dbReference>
<organism evidence="15 16">
    <name type="scientific">Phyllosticta citricarpa</name>
    <dbReference type="NCBI Taxonomy" id="55181"/>
    <lineage>
        <taxon>Eukaryota</taxon>
        <taxon>Fungi</taxon>
        <taxon>Dikarya</taxon>
        <taxon>Ascomycota</taxon>
        <taxon>Pezizomycotina</taxon>
        <taxon>Dothideomycetes</taxon>
        <taxon>Dothideomycetes incertae sedis</taxon>
        <taxon>Botryosphaeriales</taxon>
        <taxon>Phyllostictaceae</taxon>
        <taxon>Phyllosticta</taxon>
    </lineage>
</organism>
<dbReference type="PRINTS" id="PR00869">
    <property type="entry name" value="DNAPOLX"/>
</dbReference>
<dbReference type="Proteomes" id="UP001365128">
    <property type="component" value="Unassembled WGS sequence"/>
</dbReference>
<dbReference type="PANTHER" id="PTHR11276:SF28">
    <property type="entry name" value="DNA POLYMERASE LAMBDA"/>
    <property type="match status" value="1"/>
</dbReference>
<dbReference type="EC" id="2.7.7.7" evidence="2"/>
<dbReference type="InterPro" id="IPR037160">
    <property type="entry name" value="DNA_Pol_thumb_sf"/>
</dbReference>
<dbReference type="Pfam" id="PF14791">
    <property type="entry name" value="DNA_pol_B_thumb"/>
    <property type="match status" value="1"/>
</dbReference>
<dbReference type="PANTHER" id="PTHR11276">
    <property type="entry name" value="DNA POLYMERASE TYPE-X FAMILY MEMBER"/>
    <property type="match status" value="1"/>
</dbReference>
<dbReference type="SMART" id="SM00483">
    <property type="entry name" value="POLXc"/>
    <property type="match status" value="1"/>
</dbReference>
<dbReference type="Pfam" id="PF14716">
    <property type="entry name" value="HHH_8"/>
    <property type="match status" value="1"/>
</dbReference>
<dbReference type="InterPro" id="IPR002008">
    <property type="entry name" value="DNA_pol_X_beta-like"/>
</dbReference>
<proteinExistence type="predicted"/>
<dbReference type="InterPro" id="IPR027421">
    <property type="entry name" value="DNA_pol_lamdba_lyase_dom_sf"/>
</dbReference>
<comment type="caution">
    <text evidence="15">The sequence shown here is derived from an EMBL/GenBank/DDBJ whole genome shotgun (WGS) entry which is preliminary data.</text>
</comment>
<dbReference type="CDD" id="cd00141">
    <property type="entry name" value="NT_POLXc"/>
    <property type="match status" value="1"/>
</dbReference>
<comment type="catalytic activity">
    <reaction evidence="12">
        <text>DNA(n) + a 2'-deoxyribonucleoside 5'-triphosphate = DNA(n+1) + diphosphate</text>
        <dbReference type="Rhea" id="RHEA:22508"/>
        <dbReference type="Rhea" id="RHEA-COMP:17339"/>
        <dbReference type="Rhea" id="RHEA-COMP:17340"/>
        <dbReference type="ChEBI" id="CHEBI:33019"/>
        <dbReference type="ChEBI" id="CHEBI:61560"/>
        <dbReference type="ChEBI" id="CHEBI:173112"/>
        <dbReference type="EC" id="2.7.7.7"/>
    </reaction>
</comment>
<dbReference type="InterPro" id="IPR036420">
    <property type="entry name" value="BRCT_dom_sf"/>
</dbReference>
<feature type="compositionally biased region" description="Low complexity" evidence="13">
    <location>
        <begin position="262"/>
        <end position="275"/>
    </location>
</feature>
<evidence type="ECO:0000313" key="16">
    <source>
        <dbReference type="Proteomes" id="UP001365128"/>
    </source>
</evidence>
<dbReference type="Pfam" id="PF14792">
    <property type="entry name" value="DNA_pol_B_palm"/>
    <property type="match status" value="1"/>
</dbReference>
<dbReference type="Pfam" id="PF10391">
    <property type="entry name" value="DNA_pol_lambd_f"/>
    <property type="match status" value="1"/>
</dbReference>
<sequence length="758" mass="84923">MDQRDSLRRKERLFDAIFAMDQDEEDDEIHGGWSASSGRTKPTSNGHLHHSHQSLGHDIESSPLTHPASSRNTTSRQSHTLSTDPDRTTTSIGKTSFPKEIPGAGLLQYEDPTASSGRPLASFAKLPQGPGTKKRDAQIRLVREDQRIFKELVFFFFPNNDAHTARRMRIIKALEYGATWVVECCPYISHVIVDRTFHIDQLKDWLKRQSFPEDFLDGVKVVSESWPSDCITYKSLTDTDLPQYHVLGHDPKPNPTSIPDEPSSLQSSQSLQLKPPKQDVMAREPKTPSQEESCGENMNQAFDVQALLKNADNSEEPIAATQDLDTSHNNPGSDDLLDEIIAEAKKTEHLPLDSEDEETSAVPSDAEDTDTEDNPPKKKAKKHSFAGKQNETWQCMKKNDGKGDGNNPNARTIEILTEMGHYYDRIGDEWRCRAYRRAISTLKKQDKKIMTKEQAFELPFIGERLATKIEEIVWTNRLRRYDATLVDPMDAAMQTFMQIYGVGLSQASKWVMQGLKTLEDLHKNNVPLTAAQQVGVAHYQDFNTRIPRDEVTRHTAVVTAAIHKIDPDCTVTVGGSYRRGSASCGDIDMLISHSNAPLAHLHAVVLDQLVPQLTQAGYLKVALAAASRSETGSKWHGACALPASMCSSTATATATSATETKGKEEDGPWRRIDLLLVPHTELGAALIYFTGNDIFNRSIRLLASRRKMRLNQRGLYKNVMRGRSREKLTEGEMVEGASEKKIFEHLGVPWRRPEHRIC</sequence>
<dbReference type="InterPro" id="IPR018944">
    <property type="entry name" value="DNA_pol_lambd_fingers_domain"/>
</dbReference>
<dbReference type="Gene3D" id="3.40.50.10190">
    <property type="entry name" value="BRCT domain"/>
    <property type="match status" value="1"/>
</dbReference>
<dbReference type="InterPro" id="IPR001357">
    <property type="entry name" value="BRCT_dom"/>
</dbReference>
<evidence type="ECO:0000256" key="3">
    <source>
        <dbReference type="ARBA" id="ARBA00016513"/>
    </source>
</evidence>
<keyword evidence="9" id="KW-0239">DNA-directed DNA polymerase</keyword>
<dbReference type="SUPFAM" id="SSF47802">
    <property type="entry name" value="DNA polymerase beta, N-terminal domain-like"/>
    <property type="match status" value="1"/>
</dbReference>
<keyword evidence="16" id="KW-1185">Reference proteome</keyword>
<dbReference type="InterPro" id="IPR028207">
    <property type="entry name" value="DNA_pol_B_palm_palm"/>
</dbReference>
<evidence type="ECO:0000256" key="12">
    <source>
        <dbReference type="ARBA" id="ARBA00049244"/>
    </source>
</evidence>
<dbReference type="InterPro" id="IPR043519">
    <property type="entry name" value="NT_sf"/>
</dbReference>
<feature type="region of interest" description="Disordered" evidence="13">
    <location>
        <begin position="347"/>
        <end position="409"/>
    </location>
</feature>
<keyword evidence="4" id="KW-0237">DNA synthesis</keyword>
<keyword evidence="7" id="KW-0235">DNA replication</keyword>
<evidence type="ECO:0000256" key="4">
    <source>
        <dbReference type="ARBA" id="ARBA00022634"/>
    </source>
</evidence>
<evidence type="ECO:0000256" key="7">
    <source>
        <dbReference type="ARBA" id="ARBA00022705"/>
    </source>
</evidence>
<evidence type="ECO:0000313" key="15">
    <source>
        <dbReference type="EMBL" id="KAK7549366.1"/>
    </source>
</evidence>
<dbReference type="Gene3D" id="1.10.150.110">
    <property type="entry name" value="DNA polymerase beta, N-terminal domain-like"/>
    <property type="match status" value="1"/>
</dbReference>